<dbReference type="eggNOG" id="ENOG502S7YF">
    <property type="taxonomic scope" value="Eukaryota"/>
</dbReference>
<dbReference type="SUPFAM" id="SSF46565">
    <property type="entry name" value="Chaperone J-domain"/>
    <property type="match status" value="1"/>
</dbReference>
<dbReference type="AlphaFoldDB" id="B8BZ14"/>
<dbReference type="InterPro" id="IPR036869">
    <property type="entry name" value="J_dom_sf"/>
</dbReference>
<proteinExistence type="predicted"/>
<reference evidence="4 5" key="2">
    <citation type="journal article" date="2008" name="Nature">
        <title>The Phaeodactylum genome reveals the evolutionary history of diatom genomes.</title>
        <authorList>
            <person name="Bowler C."/>
            <person name="Allen A.E."/>
            <person name="Badger J.H."/>
            <person name="Grimwood J."/>
            <person name="Jabbari K."/>
            <person name="Kuo A."/>
            <person name="Maheswari U."/>
            <person name="Martens C."/>
            <person name="Maumus F."/>
            <person name="Otillar R.P."/>
            <person name="Rayko E."/>
            <person name="Salamov A."/>
            <person name="Vandepoele K."/>
            <person name="Beszteri B."/>
            <person name="Gruber A."/>
            <person name="Heijde M."/>
            <person name="Katinka M."/>
            <person name="Mock T."/>
            <person name="Valentin K."/>
            <person name="Verret F."/>
            <person name="Berges J.A."/>
            <person name="Brownlee C."/>
            <person name="Cadoret J.P."/>
            <person name="Chiovitti A."/>
            <person name="Choi C.J."/>
            <person name="Coesel S."/>
            <person name="De Martino A."/>
            <person name="Detter J.C."/>
            <person name="Durkin C."/>
            <person name="Falciatore A."/>
            <person name="Fournet J."/>
            <person name="Haruta M."/>
            <person name="Huysman M.J."/>
            <person name="Jenkins B.D."/>
            <person name="Jiroutova K."/>
            <person name="Jorgensen R.E."/>
            <person name="Joubert Y."/>
            <person name="Kaplan A."/>
            <person name="Kroger N."/>
            <person name="Kroth P.G."/>
            <person name="La Roche J."/>
            <person name="Lindquist E."/>
            <person name="Lommer M."/>
            <person name="Martin-Jezequel V."/>
            <person name="Lopez P.J."/>
            <person name="Lucas S."/>
            <person name="Mangogna M."/>
            <person name="McGinnis K."/>
            <person name="Medlin L.K."/>
            <person name="Montsant A."/>
            <person name="Oudot-Le Secq M.P."/>
            <person name="Napoli C."/>
            <person name="Obornik M."/>
            <person name="Parker M.S."/>
            <person name="Petit J.L."/>
            <person name="Porcel B.M."/>
            <person name="Poulsen N."/>
            <person name="Robison M."/>
            <person name="Rychlewski L."/>
            <person name="Rynearson T.A."/>
            <person name="Schmutz J."/>
            <person name="Shapiro H."/>
            <person name="Siaut M."/>
            <person name="Stanley M."/>
            <person name="Sussman M.R."/>
            <person name="Taylor A.R."/>
            <person name="Vardi A."/>
            <person name="von Dassow P."/>
            <person name="Vyverman W."/>
            <person name="Willis A."/>
            <person name="Wyrwicz L.S."/>
            <person name="Rokhsar D.S."/>
            <person name="Weissenbach J."/>
            <person name="Armbrust E.V."/>
            <person name="Green B.R."/>
            <person name="Van de Peer Y."/>
            <person name="Grigoriev I.V."/>
        </authorList>
    </citation>
    <scope>NUCLEOTIDE SEQUENCE [LARGE SCALE GENOMIC DNA]</scope>
    <source>
        <strain evidence="4 5">CCMP1335</strain>
    </source>
</reference>
<dbReference type="InParanoid" id="B8BZ14"/>
<dbReference type="Gene3D" id="1.10.287.110">
    <property type="entry name" value="DnaJ domain"/>
    <property type="match status" value="1"/>
</dbReference>
<keyword evidence="5" id="KW-1185">Reference proteome</keyword>
<feature type="region of interest" description="Disordered" evidence="1">
    <location>
        <begin position="50"/>
        <end position="76"/>
    </location>
</feature>
<evidence type="ECO:0000256" key="1">
    <source>
        <dbReference type="SAM" id="MobiDB-lite"/>
    </source>
</evidence>
<dbReference type="CDD" id="cd06257">
    <property type="entry name" value="DnaJ"/>
    <property type="match status" value="1"/>
</dbReference>
<dbReference type="KEGG" id="tps:THAPSDRAFT_22200"/>
<protein>
    <recommendedName>
        <fullName evidence="3">J domain-containing protein</fullName>
    </recommendedName>
</protein>
<feature type="chain" id="PRO_5002866076" description="J domain-containing protein" evidence="2">
    <location>
        <begin position="22"/>
        <end position="374"/>
    </location>
</feature>
<feature type="signal peptide" evidence="2">
    <location>
        <begin position="1"/>
        <end position="21"/>
    </location>
</feature>
<name>B8BZ14_THAPS</name>
<reference evidence="4 5" key="1">
    <citation type="journal article" date="2004" name="Science">
        <title>The genome of the diatom Thalassiosira pseudonana: ecology, evolution, and metabolism.</title>
        <authorList>
            <person name="Armbrust E.V."/>
            <person name="Berges J.A."/>
            <person name="Bowler C."/>
            <person name="Green B.R."/>
            <person name="Martinez D."/>
            <person name="Putnam N.H."/>
            <person name="Zhou S."/>
            <person name="Allen A.E."/>
            <person name="Apt K.E."/>
            <person name="Bechner M."/>
            <person name="Brzezinski M.A."/>
            <person name="Chaal B.K."/>
            <person name="Chiovitti A."/>
            <person name="Davis A.K."/>
            <person name="Demarest M.S."/>
            <person name="Detter J.C."/>
            <person name="Glavina T."/>
            <person name="Goodstein D."/>
            <person name="Hadi M.Z."/>
            <person name="Hellsten U."/>
            <person name="Hildebrand M."/>
            <person name="Jenkins B.D."/>
            <person name="Jurka J."/>
            <person name="Kapitonov V.V."/>
            <person name="Kroger N."/>
            <person name="Lau W.W."/>
            <person name="Lane T.W."/>
            <person name="Larimer F.W."/>
            <person name="Lippmeier J.C."/>
            <person name="Lucas S."/>
            <person name="Medina M."/>
            <person name="Montsant A."/>
            <person name="Obornik M."/>
            <person name="Parker M.S."/>
            <person name="Palenik B."/>
            <person name="Pazour G.J."/>
            <person name="Richardson P.M."/>
            <person name="Rynearson T.A."/>
            <person name="Saito M.A."/>
            <person name="Schwartz D.C."/>
            <person name="Thamatrakoln K."/>
            <person name="Valentin K."/>
            <person name="Vardi A."/>
            <person name="Wilkerson F.P."/>
            <person name="Rokhsar D.S."/>
        </authorList>
    </citation>
    <scope>NUCLEOTIDE SEQUENCE [LARGE SCALE GENOMIC DNA]</scope>
    <source>
        <strain evidence="4 5">CCMP1335</strain>
    </source>
</reference>
<dbReference type="PROSITE" id="PS50076">
    <property type="entry name" value="DNAJ_2"/>
    <property type="match status" value="1"/>
</dbReference>
<gene>
    <name evidence="4" type="ORF">THAPSDRAFT_22200</name>
</gene>
<dbReference type="HOGENOM" id="CLU_740803_0_0_1"/>
<evidence type="ECO:0000313" key="5">
    <source>
        <dbReference type="Proteomes" id="UP000001449"/>
    </source>
</evidence>
<evidence type="ECO:0000259" key="3">
    <source>
        <dbReference type="PROSITE" id="PS50076"/>
    </source>
</evidence>
<dbReference type="Proteomes" id="UP000001449">
    <property type="component" value="Chromosome 4"/>
</dbReference>
<dbReference type="EMBL" id="CM000641">
    <property type="protein sequence ID" value="EED93267.1"/>
    <property type="molecule type" value="Genomic_DNA"/>
</dbReference>
<organism evidence="4 5">
    <name type="scientific">Thalassiosira pseudonana</name>
    <name type="common">Marine diatom</name>
    <name type="synonym">Cyclotella nana</name>
    <dbReference type="NCBI Taxonomy" id="35128"/>
    <lineage>
        <taxon>Eukaryota</taxon>
        <taxon>Sar</taxon>
        <taxon>Stramenopiles</taxon>
        <taxon>Ochrophyta</taxon>
        <taxon>Bacillariophyta</taxon>
        <taxon>Coscinodiscophyceae</taxon>
        <taxon>Thalassiosirophycidae</taxon>
        <taxon>Thalassiosirales</taxon>
        <taxon>Thalassiosiraceae</taxon>
        <taxon>Thalassiosira</taxon>
    </lineage>
</organism>
<keyword evidence="2" id="KW-0732">Signal</keyword>
<feature type="domain" description="J" evidence="3">
    <location>
        <begin position="242"/>
        <end position="324"/>
    </location>
</feature>
<dbReference type="InterPro" id="IPR001623">
    <property type="entry name" value="DnaJ_domain"/>
</dbReference>
<dbReference type="PaxDb" id="35128-Thaps22200"/>
<dbReference type="OMA" id="SQSWYES"/>
<dbReference type="RefSeq" id="XP_002289730.1">
    <property type="nucleotide sequence ID" value="XM_002289694.1"/>
</dbReference>
<sequence>MNIRLLCSALVALQLDTKVSSFSSTQHHNAASRSSHQPVHLQMVASGMGMGMGMTTKGKKGGASKGMGKMSAKNDKKSAAPFDVSKALIKSEKLYEELMSESTKAYNAAEEGTEGDLDITTEYVIAARGKQSGASTPIAASASDWVPVAQIVITRPVHAKDNDDGGFDSSVRASISYYCREINYAACLGSPSTFKSLPRNAVEYSVEPIDSFFRHVYEEVIEGKNRNNFVEGDAKVSMTKTKAREILGLEAGCKDAVVIKQAYKRKAFELHPDRFVAEERTQDDIDTSPNQFLSVKMAYETLTSGVRGTVKANGDSQSWYESLGGKSRTEFLGPIELMSVEKAGALCNKAFKSAVAGLDPDLTMAFVARNQAAR</sequence>
<dbReference type="SMART" id="SM00271">
    <property type="entry name" value="DnaJ"/>
    <property type="match status" value="1"/>
</dbReference>
<evidence type="ECO:0000256" key="2">
    <source>
        <dbReference type="SAM" id="SignalP"/>
    </source>
</evidence>
<dbReference type="GeneID" id="7447903"/>
<accession>B8BZ14</accession>
<evidence type="ECO:0000313" key="4">
    <source>
        <dbReference type="EMBL" id="EED93267.1"/>
    </source>
</evidence>